<accession>A0ABT9AYQ3</accession>
<dbReference type="InterPro" id="IPR019576">
    <property type="entry name" value="Pyridoxamine_oxidase_dimer_C"/>
</dbReference>
<proteinExistence type="inferred from homology"/>
<dbReference type="NCBIfam" id="NF004231">
    <property type="entry name" value="PRK05679.1"/>
    <property type="match status" value="1"/>
</dbReference>
<dbReference type="PANTHER" id="PTHR10851">
    <property type="entry name" value="PYRIDOXINE-5-PHOSPHATE OXIDASE"/>
    <property type="match status" value="1"/>
</dbReference>
<dbReference type="Gene3D" id="2.30.110.10">
    <property type="entry name" value="Electron Transport, Fmn-binding Protein, Chain A"/>
    <property type="match status" value="1"/>
</dbReference>
<sequence>MDAQLPSLRSEYGVDRPVRAVAESDLPADPMDLFRDWFAEARVLTEPNAMVVATVSPDGQPSSRIVLLKGLDQQGFHFFTNQRSRKGEELAANPRCALLFPWHGLQRQVRVEGVATPLSRAAVEAYFHQRPRGAQLGALASPQSQPVTQEELARRFAEADAAYPDEVPVPEGWGGYAVRPHAIEFWQGGVNRLHDRFRYELTDAGTWSVHRLAP</sequence>
<evidence type="ECO:0000313" key="8">
    <source>
        <dbReference type="EMBL" id="MDO7867709.1"/>
    </source>
</evidence>
<evidence type="ECO:0000313" key="9">
    <source>
        <dbReference type="Proteomes" id="UP001233314"/>
    </source>
</evidence>
<feature type="binding site" evidence="5">
    <location>
        <position position="196"/>
    </location>
    <ligand>
        <name>FMN</name>
        <dbReference type="ChEBI" id="CHEBI:58210"/>
    </ligand>
</feature>
<evidence type="ECO:0000256" key="4">
    <source>
        <dbReference type="ARBA" id="ARBA00023002"/>
    </source>
</evidence>
<evidence type="ECO:0000256" key="3">
    <source>
        <dbReference type="ARBA" id="ARBA00022643"/>
    </source>
</evidence>
<evidence type="ECO:0000256" key="1">
    <source>
        <dbReference type="ARBA" id="ARBA00007301"/>
    </source>
</evidence>
<comment type="subunit">
    <text evidence="5">Homodimer.</text>
</comment>
<comment type="catalytic activity">
    <reaction evidence="5">
        <text>pyridoxine 5'-phosphate + O2 = pyridoxal 5'-phosphate + H2O2</text>
        <dbReference type="Rhea" id="RHEA:15149"/>
        <dbReference type="ChEBI" id="CHEBI:15379"/>
        <dbReference type="ChEBI" id="CHEBI:16240"/>
        <dbReference type="ChEBI" id="CHEBI:58589"/>
        <dbReference type="ChEBI" id="CHEBI:597326"/>
        <dbReference type="EC" id="1.4.3.5"/>
    </reaction>
</comment>
<dbReference type="InterPro" id="IPR012349">
    <property type="entry name" value="Split_barrel_FMN-bd"/>
</dbReference>
<comment type="caution">
    <text evidence="5">Lacks conserved residue(s) required for the propagation of feature annotation.</text>
</comment>
<gene>
    <name evidence="5 8" type="primary">pdxH</name>
    <name evidence="8" type="ORF">Q5722_04925</name>
</gene>
<comment type="function">
    <text evidence="5">Catalyzes the oxidation of either pyridoxine 5'-phosphate (PNP) or pyridoxamine 5'-phosphate (PMP) into pyridoxal 5'-phosphate (PLP).</text>
</comment>
<dbReference type="InterPro" id="IPR019740">
    <property type="entry name" value="Pyridox_Oxase_CS"/>
</dbReference>
<dbReference type="SUPFAM" id="SSF50475">
    <property type="entry name" value="FMN-binding split barrel"/>
    <property type="match status" value="1"/>
</dbReference>
<feature type="binding site" evidence="5">
    <location>
        <position position="130"/>
    </location>
    <ligand>
        <name>substrate</name>
    </ligand>
</feature>
<dbReference type="PROSITE" id="PS01064">
    <property type="entry name" value="PYRIDOX_OXIDASE"/>
    <property type="match status" value="1"/>
</dbReference>
<keyword evidence="5" id="KW-0664">Pyridoxine biosynthesis</keyword>
<feature type="binding site" evidence="5">
    <location>
        <position position="86"/>
    </location>
    <ligand>
        <name>FMN</name>
        <dbReference type="ChEBI" id="CHEBI:58210"/>
    </ligand>
</feature>
<dbReference type="PIRSF" id="PIRSF000190">
    <property type="entry name" value="Pyd_amn-ph_oxd"/>
    <property type="match status" value="1"/>
</dbReference>
<dbReference type="InterPro" id="IPR000659">
    <property type="entry name" value="Pyridox_Oxase"/>
</dbReference>
<comment type="similarity">
    <text evidence="1 5">Belongs to the pyridoxamine 5'-phosphate oxidase family.</text>
</comment>
<feature type="binding site" evidence="5">
    <location>
        <position position="186"/>
    </location>
    <ligand>
        <name>FMN</name>
        <dbReference type="ChEBI" id="CHEBI:58210"/>
    </ligand>
</feature>
<dbReference type="EMBL" id="JAUQTA010000001">
    <property type="protein sequence ID" value="MDO7867709.1"/>
    <property type="molecule type" value="Genomic_DNA"/>
</dbReference>
<evidence type="ECO:0000259" key="6">
    <source>
        <dbReference type="Pfam" id="PF01243"/>
    </source>
</evidence>
<reference evidence="8 9" key="1">
    <citation type="submission" date="2023-07" db="EMBL/GenBank/DDBJ databases">
        <title>Nocardioides sp. nov WY-20 isolated from soil.</title>
        <authorList>
            <person name="Liu B."/>
            <person name="Wan Y."/>
        </authorList>
    </citation>
    <scope>NUCLEOTIDE SEQUENCE [LARGE SCALE GENOMIC DNA]</scope>
    <source>
        <strain evidence="8 9">WY-20</strain>
    </source>
</reference>
<comment type="cofactor">
    <cofactor evidence="5">
        <name>FMN</name>
        <dbReference type="ChEBI" id="CHEBI:58210"/>
    </cofactor>
    <text evidence="5">Binds 1 FMN per subunit.</text>
</comment>
<dbReference type="Proteomes" id="UP001233314">
    <property type="component" value="Unassembled WGS sequence"/>
</dbReference>
<name>A0ABT9AYQ3_9ACTN</name>
<feature type="binding site" evidence="5">
    <location>
        <begin position="192"/>
        <end position="194"/>
    </location>
    <ligand>
        <name>substrate</name>
    </ligand>
</feature>
<feature type="domain" description="Pyridoxamine 5'-phosphate oxidase N-terminal" evidence="6">
    <location>
        <begin position="42"/>
        <end position="148"/>
    </location>
</feature>
<feature type="binding site" evidence="5">
    <location>
        <begin position="64"/>
        <end position="69"/>
    </location>
    <ligand>
        <name>FMN</name>
        <dbReference type="ChEBI" id="CHEBI:58210"/>
    </ligand>
</feature>
<evidence type="ECO:0000256" key="2">
    <source>
        <dbReference type="ARBA" id="ARBA00022630"/>
    </source>
</evidence>
<keyword evidence="3 5" id="KW-0288">FMN</keyword>
<dbReference type="EC" id="1.4.3.5" evidence="5"/>
<evidence type="ECO:0000259" key="7">
    <source>
        <dbReference type="Pfam" id="PF10590"/>
    </source>
</evidence>
<feature type="domain" description="Pyridoxine 5'-phosphate oxidase dimerisation C-terminal" evidence="7">
    <location>
        <begin position="173"/>
        <end position="214"/>
    </location>
</feature>
<keyword evidence="4 5" id="KW-0560">Oxidoreductase</keyword>
<evidence type="ECO:0000256" key="5">
    <source>
        <dbReference type="HAMAP-Rule" id="MF_01629"/>
    </source>
</evidence>
<feature type="binding site" evidence="5">
    <location>
        <begin position="79"/>
        <end position="80"/>
    </location>
    <ligand>
        <name>FMN</name>
        <dbReference type="ChEBI" id="CHEBI:58210"/>
    </ligand>
</feature>
<feature type="binding site" evidence="5">
    <location>
        <position position="126"/>
    </location>
    <ligand>
        <name>substrate</name>
    </ligand>
</feature>
<feature type="binding site" evidence="5">
    <location>
        <begin position="143"/>
        <end position="144"/>
    </location>
    <ligand>
        <name>FMN</name>
        <dbReference type="ChEBI" id="CHEBI:58210"/>
    </ligand>
</feature>
<protein>
    <recommendedName>
        <fullName evidence="5">Pyridoxine/pyridoxamine 5'-phosphate oxidase</fullName>
        <ecNumber evidence="5">1.4.3.5</ecNumber>
    </recommendedName>
    <alternativeName>
        <fullName evidence="5">PNP/PMP oxidase</fullName>
        <shortName evidence="5">PNPOx</shortName>
    </alternativeName>
    <alternativeName>
        <fullName evidence="5">Pyridoxal 5'-phosphate synthase</fullName>
    </alternativeName>
</protein>
<keyword evidence="9" id="KW-1185">Reference proteome</keyword>
<comment type="catalytic activity">
    <reaction evidence="5">
        <text>pyridoxamine 5'-phosphate + O2 + H2O = pyridoxal 5'-phosphate + H2O2 + NH4(+)</text>
        <dbReference type="Rhea" id="RHEA:15817"/>
        <dbReference type="ChEBI" id="CHEBI:15377"/>
        <dbReference type="ChEBI" id="CHEBI:15379"/>
        <dbReference type="ChEBI" id="CHEBI:16240"/>
        <dbReference type="ChEBI" id="CHEBI:28938"/>
        <dbReference type="ChEBI" id="CHEBI:58451"/>
        <dbReference type="ChEBI" id="CHEBI:597326"/>
        <dbReference type="EC" id="1.4.3.5"/>
    </reaction>
</comment>
<dbReference type="RefSeq" id="WP_305027096.1">
    <property type="nucleotide sequence ID" value="NZ_JAUQTA010000001.1"/>
</dbReference>
<comment type="pathway">
    <text evidence="5">Cofactor metabolism; pyridoxal 5'-phosphate salvage; pyridoxal 5'-phosphate from pyridoxine 5'-phosphate: step 1/1.</text>
</comment>
<feature type="binding site" evidence="5">
    <location>
        <position position="69"/>
    </location>
    <ligand>
        <name>substrate</name>
    </ligand>
</feature>
<feature type="binding site" evidence="5">
    <location>
        <position position="108"/>
    </location>
    <ligand>
        <name>FMN</name>
        <dbReference type="ChEBI" id="CHEBI:58210"/>
    </ligand>
</feature>
<keyword evidence="2 5" id="KW-0285">Flavoprotein</keyword>
<dbReference type="Pfam" id="PF01243">
    <property type="entry name" value="PNPOx_N"/>
    <property type="match status" value="1"/>
</dbReference>
<dbReference type="NCBIfam" id="TIGR00558">
    <property type="entry name" value="pdxH"/>
    <property type="match status" value="1"/>
</dbReference>
<feature type="binding site" evidence="5">
    <location>
        <position position="85"/>
    </location>
    <ligand>
        <name>FMN</name>
        <dbReference type="ChEBI" id="CHEBI:58210"/>
    </ligand>
</feature>
<comment type="caution">
    <text evidence="8">The sequence shown here is derived from an EMBL/GenBank/DDBJ whole genome shotgun (WGS) entry which is preliminary data.</text>
</comment>
<dbReference type="PANTHER" id="PTHR10851:SF0">
    <property type="entry name" value="PYRIDOXINE-5'-PHOSPHATE OXIDASE"/>
    <property type="match status" value="1"/>
</dbReference>
<dbReference type="HAMAP" id="MF_01629">
    <property type="entry name" value="PdxH"/>
    <property type="match status" value="1"/>
</dbReference>
<organism evidence="8 9">
    <name type="scientific">Nocardioides jiangxiensis</name>
    <dbReference type="NCBI Taxonomy" id="3064524"/>
    <lineage>
        <taxon>Bacteria</taxon>
        <taxon>Bacillati</taxon>
        <taxon>Actinomycetota</taxon>
        <taxon>Actinomycetes</taxon>
        <taxon>Propionibacteriales</taxon>
        <taxon>Nocardioidaceae</taxon>
        <taxon>Nocardioides</taxon>
    </lineage>
</organism>
<dbReference type="InterPro" id="IPR011576">
    <property type="entry name" value="Pyridox_Oxase_N"/>
</dbReference>
<comment type="pathway">
    <text evidence="5">Cofactor metabolism; pyridoxal 5'-phosphate salvage; pyridoxal 5'-phosphate from pyridoxamine 5'-phosphate: step 1/1.</text>
</comment>
<dbReference type="Pfam" id="PF10590">
    <property type="entry name" value="PNP_phzG_C"/>
    <property type="match status" value="1"/>
</dbReference>
<dbReference type="GO" id="GO:0004733">
    <property type="term" value="F:pyridoxamine phosphate oxidase activity"/>
    <property type="evidence" value="ECO:0007669"/>
    <property type="project" value="UniProtKB-EC"/>
</dbReference>